<proteinExistence type="predicted"/>
<evidence type="ECO:0000259" key="1">
    <source>
        <dbReference type="Pfam" id="PF02371"/>
    </source>
</evidence>
<dbReference type="PANTHER" id="PTHR33055:SF15">
    <property type="entry name" value="TRANSPOSASE-RELATED"/>
    <property type="match status" value="1"/>
</dbReference>
<evidence type="ECO:0000313" key="3">
    <source>
        <dbReference type="Proteomes" id="UP000251853"/>
    </source>
</evidence>
<accession>A0A2X2TZC2</accession>
<dbReference type="GO" id="GO:0004803">
    <property type="term" value="F:transposase activity"/>
    <property type="evidence" value="ECO:0007669"/>
    <property type="project" value="InterPro"/>
</dbReference>
<dbReference type="InterPro" id="IPR047650">
    <property type="entry name" value="Transpos_IS110"/>
</dbReference>
<organism evidence="2 3">
    <name type="scientific">Enterocloster clostridioformis</name>
    <dbReference type="NCBI Taxonomy" id="1531"/>
    <lineage>
        <taxon>Bacteria</taxon>
        <taxon>Bacillati</taxon>
        <taxon>Bacillota</taxon>
        <taxon>Clostridia</taxon>
        <taxon>Lachnospirales</taxon>
        <taxon>Lachnospiraceae</taxon>
        <taxon>Enterocloster</taxon>
    </lineage>
</organism>
<evidence type="ECO:0000313" key="2">
    <source>
        <dbReference type="EMBL" id="SQB11162.1"/>
    </source>
</evidence>
<sequence length="197" mass="21666">MVRSHLAFVQQSIDSLDSKLDELVAPYENAISLLCTIPGIDRASAITIISEIGTDMTQFNSSERLCCWAGLTPGNNESAGKKKSVRITRAGVYLKPALVQCVHAAVKSTTTPYYKNKCERIAKRRGKKRAKIAIARMLLTAVYQMLSTGETWNPCDLYKTDMPQKMQDKQKAKAVKQALKLLVSEGVISSESIPTAV</sequence>
<protein>
    <submittedName>
        <fullName evidence="2">Transposase</fullName>
    </submittedName>
</protein>
<dbReference type="AlphaFoldDB" id="A0A2X2TZC2"/>
<dbReference type="Proteomes" id="UP000251853">
    <property type="component" value="Unassembled WGS sequence"/>
</dbReference>
<dbReference type="Pfam" id="PF02371">
    <property type="entry name" value="Transposase_20"/>
    <property type="match status" value="1"/>
</dbReference>
<reference evidence="2 3" key="1">
    <citation type="submission" date="2018-06" db="EMBL/GenBank/DDBJ databases">
        <authorList>
            <consortium name="Pathogen Informatics"/>
            <person name="Doyle S."/>
        </authorList>
    </citation>
    <scope>NUCLEOTIDE SEQUENCE [LARGE SCALE GENOMIC DNA]</scope>
    <source>
        <strain evidence="2 3">NCTC11224</strain>
    </source>
</reference>
<keyword evidence="3" id="KW-1185">Reference proteome</keyword>
<name>A0A2X2TZC2_9FIRM</name>
<gene>
    <name evidence="2" type="ORF">NCTC11224_02512</name>
</gene>
<dbReference type="EMBL" id="UAVW01000009">
    <property type="protein sequence ID" value="SQB11162.1"/>
    <property type="molecule type" value="Genomic_DNA"/>
</dbReference>
<dbReference type="GO" id="GO:0003677">
    <property type="term" value="F:DNA binding"/>
    <property type="evidence" value="ECO:0007669"/>
    <property type="project" value="InterPro"/>
</dbReference>
<dbReference type="PANTHER" id="PTHR33055">
    <property type="entry name" value="TRANSPOSASE FOR INSERTION SEQUENCE ELEMENT IS1111A"/>
    <property type="match status" value="1"/>
</dbReference>
<dbReference type="InterPro" id="IPR003346">
    <property type="entry name" value="Transposase_20"/>
</dbReference>
<dbReference type="GO" id="GO:0006313">
    <property type="term" value="P:DNA transposition"/>
    <property type="evidence" value="ECO:0007669"/>
    <property type="project" value="InterPro"/>
</dbReference>
<feature type="domain" description="Transposase IS116/IS110/IS902 C-terminal" evidence="1">
    <location>
        <begin position="32"/>
        <end position="112"/>
    </location>
</feature>